<keyword evidence="2" id="KW-1185">Reference proteome</keyword>
<organism evidence="1 2">
    <name type="scientific">Rubroshorea leprosula</name>
    <dbReference type="NCBI Taxonomy" id="152421"/>
    <lineage>
        <taxon>Eukaryota</taxon>
        <taxon>Viridiplantae</taxon>
        <taxon>Streptophyta</taxon>
        <taxon>Embryophyta</taxon>
        <taxon>Tracheophyta</taxon>
        <taxon>Spermatophyta</taxon>
        <taxon>Magnoliopsida</taxon>
        <taxon>eudicotyledons</taxon>
        <taxon>Gunneridae</taxon>
        <taxon>Pentapetalae</taxon>
        <taxon>rosids</taxon>
        <taxon>malvids</taxon>
        <taxon>Malvales</taxon>
        <taxon>Dipterocarpaceae</taxon>
        <taxon>Rubroshorea</taxon>
    </lineage>
</organism>
<protein>
    <submittedName>
        <fullName evidence="1">Uncharacterized protein</fullName>
    </submittedName>
</protein>
<dbReference type="PANTHER" id="PTHR36001">
    <property type="entry name" value="CTAGE FAMILY PROTEIN-RELATED"/>
    <property type="match status" value="1"/>
</dbReference>
<proteinExistence type="predicted"/>
<dbReference type="Proteomes" id="UP001054252">
    <property type="component" value="Unassembled WGS sequence"/>
</dbReference>
<reference evidence="1 2" key="1">
    <citation type="journal article" date="2021" name="Commun. Biol.">
        <title>The genome of Shorea leprosula (Dipterocarpaceae) highlights the ecological relevance of drought in aseasonal tropical rainforests.</title>
        <authorList>
            <person name="Ng K.K.S."/>
            <person name="Kobayashi M.J."/>
            <person name="Fawcett J.A."/>
            <person name="Hatakeyama M."/>
            <person name="Paape T."/>
            <person name="Ng C.H."/>
            <person name="Ang C.C."/>
            <person name="Tnah L.H."/>
            <person name="Lee C.T."/>
            <person name="Nishiyama T."/>
            <person name="Sese J."/>
            <person name="O'Brien M.J."/>
            <person name="Copetti D."/>
            <person name="Mohd Noor M.I."/>
            <person name="Ong R.C."/>
            <person name="Putra M."/>
            <person name="Sireger I.Z."/>
            <person name="Indrioko S."/>
            <person name="Kosugi Y."/>
            <person name="Izuno A."/>
            <person name="Isagi Y."/>
            <person name="Lee S.L."/>
            <person name="Shimizu K.K."/>
        </authorList>
    </citation>
    <scope>NUCLEOTIDE SEQUENCE [LARGE SCALE GENOMIC DNA]</scope>
    <source>
        <strain evidence="1">214</strain>
    </source>
</reference>
<name>A0AAV5J1Z5_9ROSI</name>
<evidence type="ECO:0000313" key="1">
    <source>
        <dbReference type="EMBL" id="GKV08618.1"/>
    </source>
</evidence>
<dbReference type="AlphaFoldDB" id="A0AAV5J1Z5"/>
<dbReference type="InterPro" id="IPR053327">
    <property type="entry name" value="KIP"/>
</dbReference>
<comment type="caution">
    <text evidence="1">The sequence shown here is derived from an EMBL/GenBank/DDBJ whole genome shotgun (WGS) entry which is preliminary data.</text>
</comment>
<sequence length="189" mass="21502">MMRIQLPCGSFHEISTVGSEVEALKEEEAAIRDKFIGLMFGFNAKIRKLQEAMACYFQEEETVSIEAEVDRNVDDVSKALEETLSHIVSQIAKEEEEYLSEQNIQKKVQLDLVNVERKVSLMEAIMQETKALEDLTRYPSFQNSSLITSEMEKSCTFLSEELKKKCICPNCHLDNLRELGGILKGNEAN</sequence>
<evidence type="ECO:0000313" key="2">
    <source>
        <dbReference type="Proteomes" id="UP001054252"/>
    </source>
</evidence>
<dbReference type="PANTHER" id="PTHR36001:SF2">
    <property type="entry name" value="CTAGE FAMILY PROTEIN-RELATED"/>
    <property type="match status" value="1"/>
</dbReference>
<accession>A0AAV5J1Z5</accession>
<dbReference type="EMBL" id="BPVZ01000029">
    <property type="protein sequence ID" value="GKV08618.1"/>
    <property type="molecule type" value="Genomic_DNA"/>
</dbReference>
<gene>
    <name evidence="1" type="ORF">SLEP1_g20226</name>
</gene>